<organism evidence="1 2">
    <name type="scientific">Lyophyllum shimeji</name>
    <name type="common">Hon-shimeji</name>
    <name type="synonym">Tricholoma shimeji</name>
    <dbReference type="NCBI Taxonomy" id="47721"/>
    <lineage>
        <taxon>Eukaryota</taxon>
        <taxon>Fungi</taxon>
        <taxon>Dikarya</taxon>
        <taxon>Basidiomycota</taxon>
        <taxon>Agaricomycotina</taxon>
        <taxon>Agaricomycetes</taxon>
        <taxon>Agaricomycetidae</taxon>
        <taxon>Agaricales</taxon>
        <taxon>Tricholomatineae</taxon>
        <taxon>Lyophyllaceae</taxon>
        <taxon>Lyophyllum</taxon>
    </lineage>
</organism>
<reference evidence="1" key="1">
    <citation type="submission" date="2022-07" db="EMBL/GenBank/DDBJ databases">
        <title>The genome of Lyophyllum shimeji provides insight into the initial evolution of ectomycorrhizal fungal genome.</title>
        <authorList>
            <person name="Kobayashi Y."/>
            <person name="Shibata T."/>
            <person name="Hirakawa H."/>
            <person name="Shigenobu S."/>
            <person name="Nishiyama T."/>
            <person name="Yamada A."/>
            <person name="Hasebe M."/>
            <person name="Kawaguchi M."/>
        </authorList>
    </citation>
    <scope>NUCLEOTIDE SEQUENCE</scope>
    <source>
        <strain evidence="1">AT787</strain>
    </source>
</reference>
<dbReference type="EMBL" id="BRPK01000047">
    <property type="protein sequence ID" value="GLB45982.1"/>
    <property type="molecule type" value="Genomic_DNA"/>
</dbReference>
<sequence length="126" mass="13901">MDVDATLDDGVEEKTDVFAQLKGMTEKALDANTAHQYALTKYAEQLTAELQEVEKLMDAVTSEDVDEEPDPEVQIPGATKATGLCPTSEFWNPVCRSYPSVVNSISTLRFPKESLSLNMHLAEHVI</sequence>
<dbReference type="OrthoDB" id="2143914at2759"/>
<keyword evidence="2" id="KW-1185">Reference proteome</keyword>
<dbReference type="AlphaFoldDB" id="A0A9P3PZJ3"/>
<accession>A0A9P3PZJ3</accession>
<comment type="caution">
    <text evidence="1">The sequence shown here is derived from an EMBL/GenBank/DDBJ whole genome shotgun (WGS) entry which is preliminary data.</text>
</comment>
<name>A0A9P3PZJ3_LYOSH</name>
<proteinExistence type="predicted"/>
<evidence type="ECO:0000313" key="2">
    <source>
        <dbReference type="Proteomes" id="UP001063166"/>
    </source>
</evidence>
<evidence type="ECO:0000313" key="1">
    <source>
        <dbReference type="EMBL" id="GLB45982.1"/>
    </source>
</evidence>
<protein>
    <submittedName>
        <fullName evidence="1">Uncharacterized protein</fullName>
    </submittedName>
</protein>
<dbReference type="Proteomes" id="UP001063166">
    <property type="component" value="Unassembled WGS sequence"/>
</dbReference>
<gene>
    <name evidence="1" type="ORF">LshimejAT787_4700050</name>
</gene>